<reference evidence="3 4" key="1">
    <citation type="submission" date="2021-03" db="EMBL/GenBank/DDBJ databases">
        <title>Aliifodinibius sp. nov., a new bacterium isolated from saline soil.</title>
        <authorList>
            <person name="Galisteo C."/>
            <person name="De La Haba R."/>
            <person name="Sanchez-Porro C."/>
            <person name="Ventosa A."/>
        </authorList>
    </citation>
    <scope>NUCLEOTIDE SEQUENCE [LARGE SCALE GENOMIC DNA]</scope>
    <source>
        <strain evidence="3 4">1BSP15-2V2</strain>
    </source>
</reference>
<dbReference type="InterPro" id="IPR006311">
    <property type="entry name" value="TAT_signal"/>
</dbReference>
<sequence>MSYSNISRKDFLQKTSGAMAGTMLANPVGALGKKAFGTAKKRIALVGTGIRGITFWGKTVRERYGDITEFVGLCDINPGRLEYGKNYIGADCPTFTDFDEMMDQTNPDMLIVTTVDATHHQFIINGLERGVDVLTEKPMTTDEVKCQAILDAEEKSEADLIVGFNYRYSPHHTKLKEMLVNQRVGKITSVDFHWYLNTYHGASYFRRWHGIEASGGTLLVHKATHHFDLLNWWLDSDPVEVYAEGALEHYGSNNDFRGNKCRTCPHQNDCDFYWDITDNDTYMDLYVANEEHDGYIRDNCLWRHEINIYDKMSVQIKYANDVQVTYSLTTYSPYEGMEIAFNGFDGRIDAWHGIPWRETEKVNQAELHAQEMSQQEREEAANYEEIMVMDNFAGEYDHIKVQQESGGHGGGDVRLQNQIFRDPDMADPLEHSAGIRDGAMSILIGIAARKSIKSGQPVRIEDLTSFKPHPTRDA</sequence>
<dbReference type="PANTHER" id="PTHR43377">
    <property type="entry name" value="BILIVERDIN REDUCTASE A"/>
    <property type="match status" value="1"/>
</dbReference>
<evidence type="ECO:0000313" key="4">
    <source>
        <dbReference type="Proteomes" id="UP001207918"/>
    </source>
</evidence>
<dbReference type="InterPro" id="IPR036291">
    <property type="entry name" value="NAD(P)-bd_dom_sf"/>
</dbReference>
<dbReference type="Gene3D" id="3.40.50.720">
    <property type="entry name" value="NAD(P)-binding Rossmann-like Domain"/>
    <property type="match status" value="1"/>
</dbReference>
<dbReference type="PANTHER" id="PTHR43377:SF2">
    <property type="entry name" value="BINDING ROSSMANN FOLD OXIDOREDUCTASE, PUTATIVE (AFU_ORTHOLOGUE AFUA_4G00560)-RELATED"/>
    <property type="match status" value="1"/>
</dbReference>
<dbReference type="InterPro" id="IPR051450">
    <property type="entry name" value="Gfo/Idh/MocA_Oxidoreductases"/>
</dbReference>
<dbReference type="Gene3D" id="3.30.360.10">
    <property type="entry name" value="Dihydrodipicolinate Reductase, domain 2"/>
    <property type="match status" value="1"/>
</dbReference>
<dbReference type="InterPro" id="IPR004104">
    <property type="entry name" value="Gfo/Idh/MocA-like_OxRdtase_C"/>
</dbReference>
<dbReference type="RefSeq" id="WP_265767951.1">
    <property type="nucleotide sequence ID" value="NZ_JAGGJA010000022.1"/>
</dbReference>
<organism evidence="3 4">
    <name type="scientific">Fodinibius salsisoli</name>
    <dbReference type="NCBI Taxonomy" id="2820877"/>
    <lineage>
        <taxon>Bacteria</taxon>
        <taxon>Pseudomonadati</taxon>
        <taxon>Balneolota</taxon>
        <taxon>Balneolia</taxon>
        <taxon>Balneolales</taxon>
        <taxon>Balneolaceae</taxon>
        <taxon>Fodinibius</taxon>
    </lineage>
</organism>
<protein>
    <submittedName>
        <fullName evidence="3">Gfo/Idh/MocA family oxidoreductase</fullName>
    </submittedName>
</protein>
<dbReference type="Pfam" id="PF01408">
    <property type="entry name" value="GFO_IDH_MocA"/>
    <property type="match status" value="1"/>
</dbReference>
<proteinExistence type="predicted"/>
<evidence type="ECO:0000259" key="2">
    <source>
        <dbReference type="Pfam" id="PF02894"/>
    </source>
</evidence>
<gene>
    <name evidence="3" type="ORF">J6I44_19640</name>
</gene>
<feature type="domain" description="Gfo/Idh/MocA-like oxidoreductase C-terminal" evidence="2">
    <location>
        <begin position="176"/>
        <end position="459"/>
    </location>
</feature>
<evidence type="ECO:0000259" key="1">
    <source>
        <dbReference type="Pfam" id="PF01408"/>
    </source>
</evidence>
<name>A0ABT3PT94_9BACT</name>
<dbReference type="InterPro" id="IPR000683">
    <property type="entry name" value="Gfo/Idh/MocA-like_OxRdtase_N"/>
</dbReference>
<dbReference type="Pfam" id="PF02894">
    <property type="entry name" value="GFO_IDH_MocA_C"/>
    <property type="match status" value="1"/>
</dbReference>
<accession>A0ABT3PT94</accession>
<dbReference type="EMBL" id="JAGGJA010000022">
    <property type="protein sequence ID" value="MCW9709083.1"/>
    <property type="molecule type" value="Genomic_DNA"/>
</dbReference>
<dbReference type="PROSITE" id="PS51318">
    <property type="entry name" value="TAT"/>
    <property type="match status" value="1"/>
</dbReference>
<dbReference type="SUPFAM" id="SSF51735">
    <property type="entry name" value="NAD(P)-binding Rossmann-fold domains"/>
    <property type="match status" value="1"/>
</dbReference>
<dbReference type="Proteomes" id="UP001207918">
    <property type="component" value="Unassembled WGS sequence"/>
</dbReference>
<dbReference type="SUPFAM" id="SSF55347">
    <property type="entry name" value="Glyceraldehyde-3-phosphate dehydrogenase-like, C-terminal domain"/>
    <property type="match status" value="1"/>
</dbReference>
<feature type="domain" description="Gfo/Idh/MocA-like oxidoreductase N-terminal" evidence="1">
    <location>
        <begin position="42"/>
        <end position="164"/>
    </location>
</feature>
<evidence type="ECO:0000313" key="3">
    <source>
        <dbReference type="EMBL" id="MCW9709083.1"/>
    </source>
</evidence>
<keyword evidence="4" id="KW-1185">Reference proteome</keyword>
<comment type="caution">
    <text evidence="3">The sequence shown here is derived from an EMBL/GenBank/DDBJ whole genome shotgun (WGS) entry which is preliminary data.</text>
</comment>